<protein>
    <submittedName>
        <fullName evidence="10">Arabinose ABC transporter permease</fullName>
    </submittedName>
</protein>
<feature type="transmembrane region" description="Helical" evidence="8">
    <location>
        <begin position="286"/>
        <end position="303"/>
    </location>
</feature>
<dbReference type="InterPro" id="IPR036259">
    <property type="entry name" value="MFS_trans_sf"/>
</dbReference>
<feature type="transmembrane region" description="Helical" evidence="8">
    <location>
        <begin position="373"/>
        <end position="393"/>
    </location>
</feature>
<feature type="transmembrane region" description="Helical" evidence="8">
    <location>
        <begin position="348"/>
        <end position="367"/>
    </location>
</feature>
<evidence type="ECO:0000259" key="9">
    <source>
        <dbReference type="PROSITE" id="PS50850"/>
    </source>
</evidence>
<evidence type="ECO:0000256" key="3">
    <source>
        <dbReference type="ARBA" id="ARBA00022448"/>
    </source>
</evidence>
<evidence type="ECO:0000256" key="5">
    <source>
        <dbReference type="ARBA" id="ARBA00022692"/>
    </source>
</evidence>
<dbReference type="Proteomes" id="UP000185478">
    <property type="component" value="Chromosome"/>
</dbReference>
<dbReference type="RefSeq" id="WP_075728396.1">
    <property type="nucleotide sequence ID" value="NZ_CP009245.1"/>
</dbReference>
<feature type="transmembrane region" description="Helical" evidence="8">
    <location>
        <begin position="309"/>
        <end position="327"/>
    </location>
</feature>
<comment type="subcellular location">
    <subcellularLocation>
        <location evidence="1">Cell membrane</location>
        <topology evidence="1">Multi-pass membrane protein</topology>
    </subcellularLocation>
</comment>
<evidence type="ECO:0000313" key="10">
    <source>
        <dbReference type="EMBL" id="APT84522.1"/>
    </source>
</evidence>
<comment type="similarity">
    <text evidence="2">Belongs to the major facilitator superfamily. TCR/Tet family.</text>
</comment>
<dbReference type="PRINTS" id="PR01035">
    <property type="entry name" value="TCRTETA"/>
</dbReference>
<dbReference type="GO" id="GO:0022857">
    <property type="term" value="F:transmembrane transporter activity"/>
    <property type="evidence" value="ECO:0007669"/>
    <property type="project" value="InterPro"/>
</dbReference>
<evidence type="ECO:0000313" key="11">
    <source>
        <dbReference type="Proteomes" id="UP000185478"/>
    </source>
</evidence>
<keyword evidence="3" id="KW-0813">Transport</keyword>
<feature type="transmembrane region" description="Helical" evidence="8">
    <location>
        <begin position="173"/>
        <end position="191"/>
    </location>
</feature>
<keyword evidence="7 8" id="KW-0472">Membrane</keyword>
<feature type="transmembrane region" description="Helical" evidence="8">
    <location>
        <begin position="146"/>
        <end position="167"/>
    </location>
</feature>
<feature type="transmembrane region" description="Helical" evidence="8">
    <location>
        <begin position="20"/>
        <end position="43"/>
    </location>
</feature>
<dbReference type="STRING" id="1431546.CAQU_05025"/>
<dbReference type="PROSITE" id="PS50850">
    <property type="entry name" value="MFS"/>
    <property type="match status" value="1"/>
</dbReference>
<dbReference type="PROSITE" id="PS00216">
    <property type="entry name" value="SUGAR_TRANSPORT_1"/>
    <property type="match status" value="1"/>
</dbReference>
<dbReference type="Gene3D" id="1.20.1250.20">
    <property type="entry name" value="MFS general substrate transporter like domains"/>
    <property type="match status" value="2"/>
</dbReference>
<dbReference type="Pfam" id="PF07690">
    <property type="entry name" value="MFS_1"/>
    <property type="match status" value="1"/>
</dbReference>
<dbReference type="CDD" id="cd17325">
    <property type="entry name" value="MFS_MdtG_SLC18_like"/>
    <property type="match status" value="1"/>
</dbReference>
<dbReference type="Pfam" id="PF00083">
    <property type="entry name" value="Sugar_tr"/>
    <property type="match status" value="1"/>
</dbReference>
<dbReference type="InterPro" id="IPR011701">
    <property type="entry name" value="MFS"/>
</dbReference>
<feature type="transmembrane region" description="Helical" evidence="8">
    <location>
        <begin position="255"/>
        <end position="274"/>
    </location>
</feature>
<dbReference type="PANTHER" id="PTHR23517">
    <property type="entry name" value="RESISTANCE PROTEIN MDTM, PUTATIVE-RELATED-RELATED"/>
    <property type="match status" value="1"/>
</dbReference>
<dbReference type="KEGG" id="caqu:CAQU_05025"/>
<keyword evidence="11" id="KW-1185">Reference proteome</keyword>
<keyword evidence="6 8" id="KW-1133">Transmembrane helix</keyword>
<feature type="transmembrane region" description="Helical" evidence="8">
    <location>
        <begin position="83"/>
        <end position="103"/>
    </location>
</feature>
<feature type="domain" description="Major facilitator superfamily (MFS) profile" evidence="9">
    <location>
        <begin position="18"/>
        <end position="399"/>
    </location>
</feature>
<dbReference type="InterPro" id="IPR020846">
    <property type="entry name" value="MFS_dom"/>
</dbReference>
<gene>
    <name evidence="10" type="ORF">CAQU_05025</name>
</gene>
<feature type="transmembrane region" description="Helical" evidence="8">
    <location>
        <begin position="109"/>
        <end position="134"/>
    </location>
</feature>
<accession>A0A1L7CF87</accession>
<evidence type="ECO:0000256" key="2">
    <source>
        <dbReference type="ARBA" id="ARBA00007520"/>
    </source>
</evidence>
<sequence length="407" mass="41753">MSRKNRPAPAAKVPIPHEIWILVGAAFIIALGYGLVAPIIPQFARSFDVSIAAAGAVISAFAGMRLVFAPVSGKLVNLLGSRITYLVGLSTVALSTMAVATAGDYWHVLILRALGGIGSTMFTVSAMGLIVRIAPEEIRGRASSTYATAFLLGNIIGPVVGAALSPLGMRLPFVIYGVALMVATVVVAVGLKPTAMRAVDKSSTAAPMTLAEGWRDTAYRAAVTSAFAMGWTNFGVRVAVVPLFAAATFANGVKVAGIALAMFAVGNAIALQFSGRLADSVGRRPLIVFGVALNAVFASLIGLSDSLVLLYVFSVLAGAGAGAVNPAQQASMADIIGRHRSGGTVLSTYQMAQDLGAISGPLIVGVIADHYGYGPGFAVCGLVGAVAFVAWIFGRETLPPKVVPRPV</sequence>
<organism evidence="10 11">
    <name type="scientific">Corynebacterium aquilae DSM 44791</name>
    <dbReference type="NCBI Taxonomy" id="1431546"/>
    <lineage>
        <taxon>Bacteria</taxon>
        <taxon>Bacillati</taxon>
        <taxon>Actinomycetota</taxon>
        <taxon>Actinomycetes</taxon>
        <taxon>Mycobacteriales</taxon>
        <taxon>Corynebacteriaceae</taxon>
        <taxon>Corynebacterium</taxon>
    </lineage>
</organism>
<dbReference type="SUPFAM" id="SSF103473">
    <property type="entry name" value="MFS general substrate transporter"/>
    <property type="match status" value="1"/>
</dbReference>
<evidence type="ECO:0000256" key="1">
    <source>
        <dbReference type="ARBA" id="ARBA00004651"/>
    </source>
</evidence>
<dbReference type="InterPro" id="IPR001958">
    <property type="entry name" value="Tet-R_TetA/multi-R_MdtG-like"/>
</dbReference>
<dbReference type="InterPro" id="IPR005828">
    <property type="entry name" value="MFS_sugar_transport-like"/>
</dbReference>
<dbReference type="EMBL" id="CP009245">
    <property type="protein sequence ID" value="APT84522.1"/>
    <property type="molecule type" value="Genomic_DNA"/>
</dbReference>
<feature type="transmembrane region" description="Helical" evidence="8">
    <location>
        <begin position="230"/>
        <end position="249"/>
    </location>
</feature>
<evidence type="ECO:0000256" key="7">
    <source>
        <dbReference type="ARBA" id="ARBA00023136"/>
    </source>
</evidence>
<dbReference type="AlphaFoldDB" id="A0A1L7CF87"/>
<name>A0A1L7CF87_9CORY</name>
<evidence type="ECO:0000256" key="6">
    <source>
        <dbReference type="ARBA" id="ARBA00022989"/>
    </source>
</evidence>
<reference evidence="10 11" key="1">
    <citation type="submission" date="2014-08" db="EMBL/GenBank/DDBJ databases">
        <title>Complete genome sequence of Corynebacterium aquilae S-613T(T) (=DSM 44791(T)), isolated from the choana of a healthy golden eagle.</title>
        <authorList>
            <person name="Ruckert C."/>
            <person name="Albersmeier A."/>
            <person name="Winkler A."/>
            <person name="Kalinowski J."/>
        </authorList>
    </citation>
    <scope>NUCLEOTIDE SEQUENCE [LARGE SCALE GENOMIC DNA]</scope>
    <source>
        <strain evidence="10 11">S-613</strain>
    </source>
</reference>
<dbReference type="PANTHER" id="PTHR23517:SF3">
    <property type="entry name" value="INTEGRAL MEMBRANE TRANSPORT PROTEIN"/>
    <property type="match status" value="1"/>
</dbReference>
<feature type="transmembrane region" description="Helical" evidence="8">
    <location>
        <begin position="49"/>
        <end position="71"/>
    </location>
</feature>
<dbReference type="InterPro" id="IPR005829">
    <property type="entry name" value="Sugar_transporter_CS"/>
</dbReference>
<evidence type="ECO:0000256" key="4">
    <source>
        <dbReference type="ARBA" id="ARBA00022475"/>
    </source>
</evidence>
<dbReference type="GO" id="GO:0005886">
    <property type="term" value="C:plasma membrane"/>
    <property type="evidence" value="ECO:0007669"/>
    <property type="project" value="UniProtKB-SubCell"/>
</dbReference>
<dbReference type="InterPro" id="IPR050171">
    <property type="entry name" value="MFS_Transporters"/>
</dbReference>
<keyword evidence="5 8" id="KW-0812">Transmembrane</keyword>
<evidence type="ECO:0000256" key="8">
    <source>
        <dbReference type="SAM" id="Phobius"/>
    </source>
</evidence>
<keyword evidence="4" id="KW-1003">Cell membrane</keyword>
<proteinExistence type="inferred from homology"/>